<sequence length="286" mass="34008">MFHARITFKGHSENCDCKNELCLENKKQTNLQNKECPERIRNTILKMEKELKIELKKRQNCKKNDILKCSEELLNKKISGNYFTRDESGILTFKNVSKPLLLCKPNSIGVKLSMLCNDDDDVNGPLKMSPDDFRKWHYNEIAQIMDILQKYKNPIKNYEFPKPPYEGHKIDEPAHKLTNEELEKALELVFVRSIVFFSFQFSNGVSNESYRTVMIILCFTIKRYLESITEEMDKRHIRLLNTIASFDKRYKERQLCEDKTQHLRDFLNYPSHFYEEVLINNAHQYF</sequence>
<dbReference type="Proteomes" id="UP000035682">
    <property type="component" value="Unplaced"/>
</dbReference>
<dbReference type="EMBL" id="LN609530">
    <property type="protein sequence ID" value="CEF71568.1"/>
    <property type="molecule type" value="Genomic_DNA"/>
</dbReference>
<evidence type="ECO:0000313" key="1">
    <source>
        <dbReference type="EMBL" id="CEF71568.1"/>
    </source>
</evidence>
<evidence type="ECO:0000313" key="2">
    <source>
        <dbReference type="Proteomes" id="UP000035682"/>
    </source>
</evidence>
<gene>
    <name evidence="1 3 4" type="ORF">SRAE_X000089200</name>
</gene>
<proteinExistence type="predicted"/>
<dbReference type="GeneID" id="36383948"/>
<reference evidence="1 2" key="1">
    <citation type="submission" date="2014-09" db="EMBL/GenBank/DDBJ databases">
        <authorList>
            <person name="Martin A.A."/>
        </authorList>
    </citation>
    <scope>NUCLEOTIDE SEQUENCE</scope>
    <source>
        <strain evidence="2">ED321</strain>
        <strain evidence="1">ED321 Heterogonic</strain>
    </source>
</reference>
<accession>A0A090N0Z9</accession>
<dbReference type="AlphaFoldDB" id="A0A090N0Z9"/>
<dbReference type="CTD" id="36383948"/>
<keyword evidence="2" id="KW-1185">Reference proteome</keyword>
<evidence type="ECO:0000313" key="3">
    <source>
        <dbReference type="WBParaSite" id="SRAE_X000089200.1"/>
    </source>
</evidence>
<protein>
    <submittedName>
        <fullName evidence="1 3">Uncharacterized protein</fullName>
    </submittedName>
</protein>
<name>A0A090N0Z9_STRRB</name>
<organism evidence="1">
    <name type="scientific">Strongyloides ratti</name>
    <name type="common">Parasitic roundworm</name>
    <dbReference type="NCBI Taxonomy" id="34506"/>
    <lineage>
        <taxon>Eukaryota</taxon>
        <taxon>Metazoa</taxon>
        <taxon>Ecdysozoa</taxon>
        <taxon>Nematoda</taxon>
        <taxon>Chromadorea</taxon>
        <taxon>Rhabditida</taxon>
        <taxon>Tylenchina</taxon>
        <taxon>Panagrolaimomorpha</taxon>
        <taxon>Strongyloidoidea</taxon>
        <taxon>Strongyloididae</taxon>
        <taxon>Strongyloides</taxon>
    </lineage>
</organism>
<dbReference type="WormBase" id="SRAE_X000089200">
    <property type="protein sequence ID" value="SRP00836"/>
    <property type="gene ID" value="WBGene00266454"/>
</dbReference>
<evidence type="ECO:0000313" key="4">
    <source>
        <dbReference type="WormBase" id="SRAE_X000089200"/>
    </source>
</evidence>
<reference evidence="3" key="2">
    <citation type="submission" date="2020-12" db="UniProtKB">
        <authorList>
            <consortium name="WormBaseParasite"/>
        </authorList>
    </citation>
    <scope>IDENTIFICATION</scope>
</reference>
<dbReference type="WBParaSite" id="SRAE_X000089200.1">
    <property type="protein sequence ID" value="SRAE_X000089200.1"/>
    <property type="gene ID" value="WBGene00266454"/>
</dbReference>
<dbReference type="RefSeq" id="XP_024510764.1">
    <property type="nucleotide sequence ID" value="XM_024645291.1"/>
</dbReference>